<dbReference type="STRING" id="109376.A0A0D3BZ88"/>
<evidence type="ECO:0000313" key="2">
    <source>
        <dbReference type="EnsemblPlants" id="Bo4g135860.1"/>
    </source>
</evidence>
<feature type="region of interest" description="Disordered" evidence="1">
    <location>
        <begin position="1"/>
        <end position="43"/>
    </location>
</feature>
<feature type="compositionally biased region" description="Low complexity" evidence="1">
    <location>
        <begin position="1"/>
        <end position="19"/>
    </location>
</feature>
<evidence type="ECO:0000256" key="1">
    <source>
        <dbReference type="SAM" id="MobiDB-lite"/>
    </source>
</evidence>
<dbReference type="Proteomes" id="UP000032141">
    <property type="component" value="Chromosome C4"/>
</dbReference>
<dbReference type="HOGENOM" id="CLU_188710_0_0_1"/>
<organism evidence="2 3">
    <name type="scientific">Brassica oleracea var. oleracea</name>
    <dbReference type="NCBI Taxonomy" id="109376"/>
    <lineage>
        <taxon>Eukaryota</taxon>
        <taxon>Viridiplantae</taxon>
        <taxon>Streptophyta</taxon>
        <taxon>Embryophyta</taxon>
        <taxon>Tracheophyta</taxon>
        <taxon>Spermatophyta</taxon>
        <taxon>Magnoliopsida</taxon>
        <taxon>eudicotyledons</taxon>
        <taxon>Gunneridae</taxon>
        <taxon>Pentapetalae</taxon>
        <taxon>rosids</taxon>
        <taxon>malvids</taxon>
        <taxon>Brassicales</taxon>
        <taxon>Brassicaceae</taxon>
        <taxon>Brassiceae</taxon>
        <taxon>Brassica</taxon>
    </lineage>
</organism>
<name>A0A0D3BZ88_BRAOL</name>
<protein>
    <submittedName>
        <fullName evidence="2">Uncharacterized protein</fullName>
    </submittedName>
</protein>
<dbReference type="EnsemblPlants" id="Bo4g135860.1">
    <property type="protein sequence ID" value="Bo4g135860.1"/>
    <property type="gene ID" value="Bo4g135860"/>
</dbReference>
<keyword evidence="3" id="KW-1185">Reference proteome</keyword>
<evidence type="ECO:0000313" key="3">
    <source>
        <dbReference type="Proteomes" id="UP000032141"/>
    </source>
</evidence>
<dbReference type="Gramene" id="Bo4g135860.1">
    <property type="protein sequence ID" value="Bo4g135860.1"/>
    <property type="gene ID" value="Bo4g135860"/>
</dbReference>
<dbReference type="AlphaFoldDB" id="A0A0D3BZ88"/>
<accession>A0A0D3BZ88</accession>
<reference evidence="2 3" key="1">
    <citation type="journal article" date="2014" name="Genome Biol.">
        <title>Transcriptome and methylome profiling reveals relics of genome dominance in the mesopolyploid Brassica oleracea.</title>
        <authorList>
            <person name="Parkin I.A."/>
            <person name="Koh C."/>
            <person name="Tang H."/>
            <person name="Robinson S.J."/>
            <person name="Kagale S."/>
            <person name="Clarke W.E."/>
            <person name="Town C.D."/>
            <person name="Nixon J."/>
            <person name="Krishnakumar V."/>
            <person name="Bidwell S.L."/>
            <person name="Denoeud F."/>
            <person name="Belcram H."/>
            <person name="Links M.G."/>
            <person name="Just J."/>
            <person name="Clarke C."/>
            <person name="Bender T."/>
            <person name="Huebert T."/>
            <person name="Mason A.S."/>
            <person name="Pires J.C."/>
            <person name="Barker G."/>
            <person name="Moore J."/>
            <person name="Walley P.G."/>
            <person name="Manoli S."/>
            <person name="Batley J."/>
            <person name="Edwards D."/>
            <person name="Nelson M.N."/>
            <person name="Wang X."/>
            <person name="Paterson A.H."/>
            <person name="King G."/>
            <person name="Bancroft I."/>
            <person name="Chalhoub B."/>
            <person name="Sharpe A.G."/>
        </authorList>
    </citation>
    <scope>NUCLEOTIDE SEQUENCE</scope>
    <source>
        <strain evidence="2 3">cv. TO1000</strain>
    </source>
</reference>
<reference evidence="2" key="2">
    <citation type="submission" date="2015-03" db="UniProtKB">
        <authorList>
            <consortium name="EnsemblPlants"/>
        </authorList>
    </citation>
    <scope>IDENTIFICATION</scope>
</reference>
<proteinExistence type="predicted"/>
<sequence>MSSSSSASDNGDSSGGLSSVAGRSGGVFEAPSPSRPRHSANDVWPEPFLESLAVQVAVDASLSTSPVDAAPALANVFRVLILQA</sequence>